<evidence type="ECO:0000256" key="1">
    <source>
        <dbReference type="ARBA" id="ARBA00022553"/>
    </source>
</evidence>
<keyword evidence="4" id="KW-0812">Transmembrane</keyword>
<gene>
    <name evidence="5" type="ORF">IAC59_05860</name>
</gene>
<keyword evidence="1" id="KW-0597">Phosphoprotein</keyword>
<feature type="transmembrane region" description="Helical" evidence="4">
    <location>
        <begin position="123"/>
        <end position="141"/>
    </location>
</feature>
<evidence type="ECO:0000256" key="3">
    <source>
        <dbReference type="ARBA" id="ARBA00022777"/>
    </source>
</evidence>
<feature type="transmembrane region" description="Helical" evidence="4">
    <location>
        <begin position="62"/>
        <end position="80"/>
    </location>
</feature>
<evidence type="ECO:0000256" key="2">
    <source>
        <dbReference type="ARBA" id="ARBA00022679"/>
    </source>
</evidence>
<feature type="transmembrane region" description="Helical" evidence="4">
    <location>
        <begin position="193"/>
        <end position="214"/>
    </location>
</feature>
<dbReference type="GO" id="GO:0000155">
    <property type="term" value="F:phosphorelay sensor kinase activity"/>
    <property type="evidence" value="ECO:0007669"/>
    <property type="project" value="InterPro"/>
</dbReference>
<dbReference type="Gene3D" id="1.10.287.130">
    <property type="match status" value="1"/>
</dbReference>
<comment type="caution">
    <text evidence="5">The sequence shown here is derived from an EMBL/GenBank/DDBJ whole genome shotgun (WGS) entry which is preliminary data.</text>
</comment>
<dbReference type="SUPFAM" id="SSF55890">
    <property type="entry name" value="Sporulation response regulatory protein Spo0B"/>
    <property type="match status" value="1"/>
</dbReference>
<keyword evidence="2" id="KW-0808">Transferase</keyword>
<dbReference type="AlphaFoldDB" id="A0A9D1LRM8"/>
<reference evidence="5" key="1">
    <citation type="submission" date="2020-10" db="EMBL/GenBank/DDBJ databases">
        <authorList>
            <person name="Gilroy R."/>
        </authorList>
    </citation>
    <scope>NUCLEOTIDE SEQUENCE</scope>
    <source>
        <strain evidence="5">ChiSxjej2B14-8506</strain>
    </source>
</reference>
<dbReference type="Proteomes" id="UP000824123">
    <property type="component" value="Unassembled WGS sequence"/>
</dbReference>
<sequence length="424" mass="46871">MDWMLYCRYALELALLYPAAAVCYLPVRERLKVRRDALLVAGGVSLAGFILLGALVCVELNLPSNALLLPTLAVAFGCYYRLVDCPLDRKLFAFFMATAMMAICSLTNAVLTVRLADAQQVDTLAESALCLALAELMVALYARRMAPELKWLIDECDDERLWRAAWAYPAGITVLYVLLMSATPALPANGARLAGLLATLGLSAVVLTLAWLFLKYAREATLNARLARENRLLTVESRRYIELRAYMDETSHLRHDFRQHLRVINGLAEAGRLDSLREYLRQYAGALSEERLTLCANAAVDAIAGHYEMCAHRQGVATEWKLDLPARLSLPEAELCVMLGELLERALTECAARPAGQRRLCAICRMLSPAMLGLVVEYSCAAGPDAPAKSESVDAVERLVSRYNGQFVVETEGDLRRVNVLLNL</sequence>
<name>A0A9D1LRM8_9FIRM</name>
<keyword evidence="4" id="KW-1133">Transmembrane helix</keyword>
<protein>
    <submittedName>
        <fullName evidence="5">Spo0B domain-containing protein</fullName>
    </submittedName>
</protein>
<evidence type="ECO:0000256" key="4">
    <source>
        <dbReference type="SAM" id="Phobius"/>
    </source>
</evidence>
<keyword evidence="4" id="KW-0472">Membrane</keyword>
<evidence type="ECO:0000313" key="5">
    <source>
        <dbReference type="EMBL" id="HIU46764.1"/>
    </source>
</evidence>
<keyword evidence="3" id="KW-0418">Kinase</keyword>
<accession>A0A9D1LRM8</accession>
<organism evidence="5 6">
    <name type="scientific">Candidatus Fimadaptatus faecigallinarum</name>
    <dbReference type="NCBI Taxonomy" id="2840814"/>
    <lineage>
        <taxon>Bacteria</taxon>
        <taxon>Bacillati</taxon>
        <taxon>Bacillota</taxon>
        <taxon>Clostridia</taxon>
        <taxon>Eubacteriales</taxon>
        <taxon>Candidatus Fimadaptatus</taxon>
    </lineage>
</organism>
<feature type="transmembrane region" description="Helical" evidence="4">
    <location>
        <begin position="92"/>
        <end position="111"/>
    </location>
</feature>
<reference evidence="5" key="2">
    <citation type="journal article" date="2021" name="PeerJ">
        <title>Extensive microbial diversity within the chicken gut microbiome revealed by metagenomics and culture.</title>
        <authorList>
            <person name="Gilroy R."/>
            <person name="Ravi A."/>
            <person name="Getino M."/>
            <person name="Pursley I."/>
            <person name="Horton D.L."/>
            <person name="Alikhan N.F."/>
            <person name="Baker D."/>
            <person name="Gharbi K."/>
            <person name="Hall N."/>
            <person name="Watson M."/>
            <person name="Adriaenssens E.M."/>
            <person name="Foster-Nyarko E."/>
            <person name="Jarju S."/>
            <person name="Secka A."/>
            <person name="Antonio M."/>
            <person name="Oren A."/>
            <person name="Chaudhuri R.R."/>
            <person name="La Ragione R."/>
            <person name="Hildebrand F."/>
            <person name="Pallen M.J."/>
        </authorList>
    </citation>
    <scope>NUCLEOTIDE SEQUENCE</scope>
    <source>
        <strain evidence="5">ChiSxjej2B14-8506</strain>
    </source>
</reference>
<feature type="transmembrane region" description="Helical" evidence="4">
    <location>
        <begin position="161"/>
        <end position="181"/>
    </location>
</feature>
<dbReference type="EMBL" id="DVNK01000037">
    <property type="protein sequence ID" value="HIU46764.1"/>
    <property type="molecule type" value="Genomic_DNA"/>
</dbReference>
<feature type="transmembrane region" description="Helical" evidence="4">
    <location>
        <begin position="37"/>
        <end position="56"/>
    </location>
</feature>
<evidence type="ECO:0000313" key="6">
    <source>
        <dbReference type="Proteomes" id="UP000824123"/>
    </source>
</evidence>
<proteinExistence type="predicted"/>
<dbReference type="InterPro" id="IPR016120">
    <property type="entry name" value="Sig_transdc_His_kin_SpoOB"/>
</dbReference>